<proteinExistence type="predicted"/>
<dbReference type="EMBL" id="JASGXD010000002">
    <property type="protein sequence ID" value="KAK6007999.1"/>
    <property type="molecule type" value="Genomic_DNA"/>
</dbReference>
<reference evidence="3 4" key="1">
    <citation type="submission" date="2023-11" db="EMBL/GenBank/DDBJ databases">
        <title>Draft genome sequence and annotation of the polyextremotolerant black yeast-like fungus Aureobasidium pullulans NRRL 62042.</title>
        <authorList>
            <person name="Dielentheis-Frenken M.R.E."/>
            <person name="Wibberg D."/>
            <person name="Blank L.M."/>
            <person name="Tiso T."/>
        </authorList>
    </citation>
    <scope>NUCLEOTIDE SEQUENCE [LARGE SCALE GENOMIC DNA]</scope>
    <source>
        <strain evidence="3 4">NRRL 62042</strain>
    </source>
</reference>
<evidence type="ECO:0000313" key="3">
    <source>
        <dbReference type="EMBL" id="KAK6007999.1"/>
    </source>
</evidence>
<protein>
    <submittedName>
        <fullName evidence="3">Uncharacterized protein</fullName>
    </submittedName>
</protein>
<feature type="region of interest" description="Disordered" evidence="2">
    <location>
        <begin position="317"/>
        <end position="387"/>
    </location>
</feature>
<feature type="coiled-coil region" evidence="1">
    <location>
        <begin position="162"/>
        <end position="189"/>
    </location>
</feature>
<accession>A0ABR0TU53</accession>
<evidence type="ECO:0000256" key="2">
    <source>
        <dbReference type="SAM" id="MobiDB-lite"/>
    </source>
</evidence>
<feature type="region of interest" description="Disordered" evidence="2">
    <location>
        <begin position="1"/>
        <end position="52"/>
    </location>
</feature>
<feature type="coiled-coil region" evidence="1">
    <location>
        <begin position="88"/>
        <end position="115"/>
    </location>
</feature>
<organism evidence="3 4">
    <name type="scientific">Aureobasidium pullulans</name>
    <name type="common">Black yeast</name>
    <name type="synonym">Pullularia pullulans</name>
    <dbReference type="NCBI Taxonomy" id="5580"/>
    <lineage>
        <taxon>Eukaryota</taxon>
        <taxon>Fungi</taxon>
        <taxon>Dikarya</taxon>
        <taxon>Ascomycota</taxon>
        <taxon>Pezizomycotina</taxon>
        <taxon>Dothideomycetes</taxon>
        <taxon>Dothideomycetidae</taxon>
        <taxon>Dothideales</taxon>
        <taxon>Saccotheciaceae</taxon>
        <taxon>Aureobasidium</taxon>
    </lineage>
</organism>
<name>A0ABR0TU53_AURPU</name>
<evidence type="ECO:0000313" key="4">
    <source>
        <dbReference type="Proteomes" id="UP001341245"/>
    </source>
</evidence>
<keyword evidence="4" id="KW-1185">Reference proteome</keyword>
<comment type="caution">
    <text evidence="3">The sequence shown here is derived from an EMBL/GenBank/DDBJ whole genome shotgun (WGS) entry which is preliminary data.</text>
</comment>
<feature type="compositionally biased region" description="Low complexity" evidence="2">
    <location>
        <begin position="25"/>
        <end position="41"/>
    </location>
</feature>
<feature type="compositionally biased region" description="Polar residues" evidence="2">
    <location>
        <begin position="353"/>
        <end position="365"/>
    </location>
</feature>
<gene>
    <name evidence="3" type="ORF">QM012_004813</name>
</gene>
<dbReference type="Proteomes" id="UP001341245">
    <property type="component" value="Unassembled WGS sequence"/>
</dbReference>
<feature type="region of interest" description="Disordered" evidence="2">
    <location>
        <begin position="239"/>
        <end position="261"/>
    </location>
</feature>
<keyword evidence="1" id="KW-0175">Coiled coil</keyword>
<feature type="region of interest" description="Disordered" evidence="2">
    <location>
        <begin position="205"/>
        <end position="225"/>
    </location>
</feature>
<sequence>MNAPEPPTPNSRHGDTTPPSLDPQTTAGVATSPSSSPSPASETLVFSEHHVQQAQPDELRAIIARLMPLLQDARSDAAHHKLQYRMLAIETTEAMERIQVEMDMAQRETDLLKANDPVEPRIPRADHHADPSIRRVHADVWDSMVKETQSLKAQNVHLEQLVSQHKRMVVQQESEIATLNDRITLYRERLRENRAHLNRYRRTVGFAESPRKSHSAQSSPWTTRERDQPPFAALLHASDLISGRSPTTPRTPTRRRRAASITPMPYETPQTLQSTRYLQVPQTAPPLRGLQFQPSSSERLASTRHQTTVLREVLVADESEAETDVPDQEESTKEGGSVLDAPQTPTRNRKSSTMKVSSDATQQRLFGQVRKASVQRNNTEASTKAVIPEQARLSHILNADEPNHYRK</sequence>
<feature type="compositionally biased region" description="Acidic residues" evidence="2">
    <location>
        <begin position="317"/>
        <end position="329"/>
    </location>
</feature>
<evidence type="ECO:0000256" key="1">
    <source>
        <dbReference type="SAM" id="Coils"/>
    </source>
</evidence>